<comment type="function">
    <text evidence="7">Involved in DNA repair and RecF pathway recombination.</text>
</comment>
<keyword evidence="3 7" id="KW-0227">DNA damage</keyword>
<dbReference type="SUPFAM" id="SSF50249">
    <property type="entry name" value="Nucleic acid-binding proteins"/>
    <property type="match status" value="1"/>
</dbReference>
<dbReference type="NCBIfam" id="TIGR00613">
    <property type="entry name" value="reco"/>
    <property type="match status" value="1"/>
</dbReference>
<organism evidence="9 10">
    <name type="scientific">Pseudovibrio denitrificans</name>
    <dbReference type="NCBI Taxonomy" id="258256"/>
    <lineage>
        <taxon>Bacteria</taxon>
        <taxon>Pseudomonadati</taxon>
        <taxon>Pseudomonadota</taxon>
        <taxon>Alphaproteobacteria</taxon>
        <taxon>Hyphomicrobiales</taxon>
        <taxon>Stappiaceae</taxon>
        <taxon>Pseudovibrio</taxon>
    </lineage>
</organism>
<dbReference type="AlphaFoldDB" id="A0A1I7BNP5"/>
<protein>
    <recommendedName>
        <fullName evidence="2 7">DNA repair protein RecO</fullName>
    </recommendedName>
    <alternativeName>
        <fullName evidence="6 7">Recombination protein O</fullName>
    </alternativeName>
</protein>
<evidence type="ECO:0000313" key="9">
    <source>
        <dbReference type="EMBL" id="SFT88711.1"/>
    </source>
</evidence>
<keyword evidence="5 7" id="KW-0234">DNA repair</keyword>
<evidence type="ECO:0000256" key="5">
    <source>
        <dbReference type="ARBA" id="ARBA00023204"/>
    </source>
</evidence>
<dbReference type="GO" id="GO:0006302">
    <property type="term" value="P:double-strand break repair"/>
    <property type="evidence" value="ECO:0007669"/>
    <property type="project" value="TreeGrafter"/>
</dbReference>
<dbReference type="InterPro" id="IPR042242">
    <property type="entry name" value="RecO_C"/>
</dbReference>
<gene>
    <name evidence="7" type="primary">recO</name>
    <name evidence="9" type="ORF">SAMN05444141_104136</name>
</gene>
<reference evidence="10" key="1">
    <citation type="submission" date="2016-10" db="EMBL/GenBank/DDBJ databases">
        <authorList>
            <person name="Varghese N."/>
            <person name="Submissions S."/>
        </authorList>
    </citation>
    <scope>NUCLEOTIDE SEQUENCE [LARGE SCALE GENOMIC DNA]</scope>
    <source>
        <strain evidence="10">DSM 17465</strain>
    </source>
</reference>
<dbReference type="GO" id="GO:0006310">
    <property type="term" value="P:DNA recombination"/>
    <property type="evidence" value="ECO:0007669"/>
    <property type="project" value="UniProtKB-UniRule"/>
</dbReference>
<name>A0A1I7BNP5_9HYPH</name>
<dbReference type="RefSeq" id="WP_054783378.1">
    <property type="nucleotide sequence ID" value="NZ_FPBD01000004.1"/>
</dbReference>
<proteinExistence type="inferred from homology"/>
<evidence type="ECO:0000256" key="6">
    <source>
        <dbReference type="ARBA" id="ARBA00033409"/>
    </source>
</evidence>
<feature type="domain" description="DNA replication/recombination mediator RecO N-terminal" evidence="8">
    <location>
        <begin position="1"/>
        <end position="74"/>
    </location>
</feature>
<dbReference type="Gene3D" id="1.20.1440.120">
    <property type="entry name" value="Recombination protein O, C-terminal domain"/>
    <property type="match status" value="1"/>
</dbReference>
<dbReference type="Pfam" id="PF02565">
    <property type="entry name" value="RecO_C"/>
    <property type="match status" value="1"/>
</dbReference>
<keyword evidence="4 7" id="KW-0233">DNA recombination</keyword>
<accession>A0A1I7BNP5</accession>
<dbReference type="InterPro" id="IPR037278">
    <property type="entry name" value="ARFGAP/RecO"/>
</dbReference>
<dbReference type="Proteomes" id="UP000183371">
    <property type="component" value="Unassembled WGS sequence"/>
</dbReference>
<dbReference type="SUPFAM" id="SSF57863">
    <property type="entry name" value="ArfGap/RecO-like zinc finger"/>
    <property type="match status" value="1"/>
</dbReference>
<dbReference type="PANTHER" id="PTHR33991:SF1">
    <property type="entry name" value="DNA REPAIR PROTEIN RECO"/>
    <property type="match status" value="1"/>
</dbReference>
<evidence type="ECO:0000256" key="7">
    <source>
        <dbReference type="HAMAP-Rule" id="MF_00201"/>
    </source>
</evidence>
<dbReference type="Gene3D" id="2.40.50.140">
    <property type="entry name" value="Nucleic acid-binding proteins"/>
    <property type="match status" value="1"/>
</dbReference>
<dbReference type="GO" id="GO:0043590">
    <property type="term" value="C:bacterial nucleoid"/>
    <property type="evidence" value="ECO:0007669"/>
    <property type="project" value="TreeGrafter"/>
</dbReference>
<dbReference type="InterPro" id="IPR003717">
    <property type="entry name" value="RecO"/>
</dbReference>
<dbReference type="InterPro" id="IPR022572">
    <property type="entry name" value="DNA_rep/recomb_RecO_N"/>
</dbReference>
<dbReference type="Pfam" id="PF11967">
    <property type="entry name" value="RecO_N"/>
    <property type="match status" value="1"/>
</dbReference>
<dbReference type="PANTHER" id="PTHR33991">
    <property type="entry name" value="DNA REPAIR PROTEIN RECO"/>
    <property type="match status" value="1"/>
</dbReference>
<keyword evidence="10" id="KW-1185">Reference proteome</keyword>
<evidence type="ECO:0000313" key="10">
    <source>
        <dbReference type="Proteomes" id="UP000183371"/>
    </source>
</evidence>
<evidence type="ECO:0000259" key="8">
    <source>
        <dbReference type="Pfam" id="PF11967"/>
    </source>
</evidence>
<evidence type="ECO:0000256" key="3">
    <source>
        <dbReference type="ARBA" id="ARBA00022763"/>
    </source>
</evidence>
<dbReference type="InterPro" id="IPR012340">
    <property type="entry name" value="NA-bd_OB-fold"/>
</dbReference>
<dbReference type="EMBL" id="FPBD01000004">
    <property type="protein sequence ID" value="SFT88711.1"/>
    <property type="molecule type" value="Genomic_DNA"/>
</dbReference>
<evidence type="ECO:0000256" key="2">
    <source>
        <dbReference type="ARBA" id="ARBA00021310"/>
    </source>
</evidence>
<sequence>MQWQAEGIVIGTRKQGENNILLEVLTPDRGRCLGLVRGGRSRRQQPALQLGNHLNLTWRARLDEHLGFFTVEPLQLRAAHLMQTARAIHGLQSLCAQIRLLPERDPHPNLFHALDVILDHLEDPQIGAALVLRFELELLNELGFGLDLTECAATGVTDELIWVSPKSGRAVCKTAGQPYASKLLTLPEFLKAPQTRLSQNIQISKGDMEAGFSLTGYFLFKYIYEPRSIPWPPARDSYVTALKKDFAELSDMS</sequence>
<evidence type="ECO:0000256" key="4">
    <source>
        <dbReference type="ARBA" id="ARBA00023172"/>
    </source>
</evidence>
<dbReference type="HAMAP" id="MF_00201">
    <property type="entry name" value="RecO"/>
    <property type="match status" value="1"/>
</dbReference>
<comment type="similarity">
    <text evidence="1 7">Belongs to the RecO family.</text>
</comment>
<evidence type="ECO:0000256" key="1">
    <source>
        <dbReference type="ARBA" id="ARBA00007452"/>
    </source>
</evidence>